<evidence type="ECO:0000259" key="3">
    <source>
        <dbReference type="PROSITE" id="PS50977"/>
    </source>
</evidence>
<dbReference type="Pfam" id="PF14278">
    <property type="entry name" value="TetR_C_8"/>
    <property type="match status" value="1"/>
</dbReference>
<feature type="domain" description="HTH tetR-type" evidence="3">
    <location>
        <begin position="6"/>
        <end position="66"/>
    </location>
</feature>
<dbReference type="PANTHER" id="PTHR43479">
    <property type="entry name" value="ACREF/ENVCD OPERON REPRESSOR-RELATED"/>
    <property type="match status" value="1"/>
</dbReference>
<organism evidence="4 5">
    <name type="scientific">Saccharibacillus endophyticus</name>
    <dbReference type="NCBI Taxonomy" id="2060666"/>
    <lineage>
        <taxon>Bacteria</taxon>
        <taxon>Bacillati</taxon>
        <taxon>Bacillota</taxon>
        <taxon>Bacilli</taxon>
        <taxon>Bacillales</taxon>
        <taxon>Paenibacillaceae</taxon>
        <taxon>Saccharibacillus</taxon>
    </lineage>
</organism>
<dbReference type="PANTHER" id="PTHR43479:SF7">
    <property type="entry name" value="TETR-FAMILY TRANSCRIPTIONAL REGULATOR"/>
    <property type="match status" value="1"/>
</dbReference>
<dbReference type="InterPro" id="IPR050624">
    <property type="entry name" value="HTH-type_Tx_Regulator"/>
</dbReference>
<dbReference type="SUPFAM" id="SSF46689">
    <property type="entry name" value="Homeodomain-like"/>
    <property type="match status" value="1"/>
</dbReference>
<dbReference type="InterPro" id="IPR039532">
    <property type="entry name" value="TetR_C_Firmicutes"/>
</dbReference>
<proteinExistence type="predicted"/>
<evidence type="ECO:0000256" key="2">
    <source>
        <dbReference type="PROSITE-ProRule" id="PRU00335"/>
    </source>
</evidence>
<sequence length="185" mass="21629">MNQREKLTKMLLKQGLIRLLKQKNINRINVKELCAEAGLNRSTFYLHYDGVFHLLEELEQEIIGKTKEYLSKIEADNDSIAYIRAFLDHIQKNGDLYTLMLLRSDELSSFPKRLINEVLNNIDNDLRLNVPEQLKDYIYAYLVNGSLSIMQEWIRREFTVSSSEIANLIYSLADSSMQAFMSRNE</sequence>
<dbReference type="EMBL" id="BMDD01000001">
    <property type="protein sequence ID" value="GGH69655.1"/>
    <property type="molecule type" value="Genomic_DNA"/>
</dbReference>
<dbReference type="Proteomes" id="UP000605427">
    <property type="component" value="Unassembled WGS sequence"/>
</dbReference>
<evidence type="ECO:0000256" key="1">
    <source>
        <dbReference type="ARBA" id="ARBA00023125"/>
    </source>
</evidence>
<reference evidence="5" key="1">
    <citation type="journal article" date="2019" name="Int. J. Syst. Evol. Microbiol.">
        <title>The Global Catalogue of Microorganisms (GCM) 10K type strain sequencing project: providing services to taxonomists for standard genome sequencing and annotation.</title>
        <authorList>
            <consortium name="The Broad Institute Genomics Platform"/>
            <consortium name="The Broad Institute Genome Sequencing Center for Infectious Disease"/>
            <person name="Wu L."/>
            <person name="Ma J."/>
        </authorList>
    </citation>
    <scope>NUCLEOTIDE SEQUENCE [LARGE SCALE GENOMIC DNA]</scope>
    <source>
        <strain evidence="5">CCM 8702</strain>
    </source>
</reference>
<dbReference type="InterPro" id="IPR009057">
    <property type="entry name" value="Homeodomain-like_sf"/>
</dbReference>
<keyword evidence="1 2" id="KW-0238">DNA-binding</keyword>
<dbReference type="PROSITE" id="PS50977">
    <property type="entry name" value="HTH_TETR_2"/>
    <property type="match status" value="1"/>
</dbReference>
<dbReference type="RefSeq" id="WP_172238580.1">
    <property type="nucleotide sequence ID" value="NZ_BMDD01000001.1"/>
</dbReference>
<dbReference type="InterPro" id="IPR001647">
    <property type="entry name" value="HTH_TetR"/>
</dbReference>
<feature type="DNA-binding region" description="H-T-H motif" evidence="2">
    <location>
        <begin position="29"/>
        <end position="48"/>
    </location>
</feature>
<name>A0ABQ1ZMT8_9BACL</name>
<accession>A0ABQ1ZMT8</accession>
<gene>
    <name evidence="4" type="ORF">GCM10007362_04960</name>
</gene>
<keyword evidence="5" id="KW-1185">Reference proteome</keyword>
<evidence type="ECO:0000313" key="4">
    <source>
        <dbReference type="EMBL" id="GGH69655.1"/>
    </source>
</evidence>
<dbReference type="Gene3D" id="1.10.357.10">
    <property type="entry name" value="Tetracycline Repressor, domain 2"/>
    <property type="match status" value="1"/>
</dbReference>
<protein>
    <submittedName>
        <fullName evidence="4">TetR family transcriptional regulator</fullName>
    </submittedName>
</protein>
<comment type="caution">
    <text evidence="4">The sequence shown here is derived from an EMBL/GenBank/DDBJ whole genome shotgun (WGS) entry which is preliminary data.</text>
</comment>
<evidence type="ECO:0000313" key="5">
    <source>
        <dbReference type="Proteomes" id="UP000605427"/>
    </source>
</evidence>